<dbReference type="Proteomes" id="UP001055940">
    <property type="component" value="Chromosome"/>
</dbReference>
<dbReference type="InterPro" id="IPR016040">
    <property type="entry name" value="NAD(P)-bd_dom"/>
</dbReference>
<dbReference type="InterPro" id="IPR051604">
    <property type="entry name" value="Ergot_Alk_Oxidoreductase"/>
</dbReference>
<protein>
    <submittedName>
        <fullName evidence="2">NAD(P)H-binding protein</fullName>
    </submittedName>
</protein>
<evidence type="ECO:0000259" key="1">
    <source>
        <dbReference type="Pfam" id="PF13460"/>
    </source>
</evidence>
<dbReference type="PANTHER" id="PTHR43162:SF1">
    <property type="entry name" value="PRESTALK A DIFFERENTIATION PROTEIN A"/>
    <property type="match status" value="1"/>
</dbReference>
<dbReference type="Pfam" id="PF13460">
    <property type="entry name" value="NAD_binding_10"/>
    <property type="match status" value="1"/>
</dbReference>
<evidence type="ECO:0000313" key="3">
    <source>
        <dbReference type="Proteomes" id="UP001055940"/>
    </source>
</evidence>
<dbReference type="InterPro" id="IPR036291">
    <property type="entry name" value="NAD(P)-bd_dom_sf"/>
</dbReference>
<reference evidence="2" key="1">
    <citation type="submission" date="2022-06" db="EMBL/GenBank/DDBJ databases">
        <authorList>
            <person name="Ping M."/>
        </authorList>
    </citation>
    <scope>NUCLEOTIDE SEQUENCE</scope>
    <source>
        <strain evidence="2">JCM11759T</strain>
    </source>
</reference>
<proteinExistence type="predicted"/>
<dbReference type="EMBL" id="CP099837">
    <property type="protein sequence ID" value="USY20219.1"/>
    <property type="molecule type" value="Genomic_DNA"/>
</dbReference>
<dbReference type="SUPFAM" id="SSF51735">
    <property type="entry name" value="NAD(P)-binding Rossmann-fold domains"/>
    <property type="match status" value="1"/>
</dbReference>
<keyword evidence="3" id="KW-1185">Reference proteome</keyword>
<feature type="domain" description="NAD(P)-binding" evidence="1">
    <location>
        <begin position="12"/>
        <end position="180"/>
    </location>
</feature>
<sequence length="283" mass="29604">MTTTAQPILVTGATGNTGRHVVTGLLAEGLPVRALSRNPAQADLPAGTEVVRGDVTDPADVAAAAKGAAAAYLVWPGTDEAAEGAADVAAALGEHVGRVVYLSATGAAEGSGGVWGGVERAVRGAVPEWTFLRVSGLAVNTLAWADQVHRGVVRAPFGGAARSLVHERDVAEMAVRALVDDGHAGRAYVVTGPEVISQADQVRVIGEEIGVPARWQEQPLDEARDELTEAVGADFADQIITHWGENIDVPEEISEDVARVLGRPALTFRAWARDHRAAFRPEK</sequence>
<gene>
    <name evidence="2" type="ORF">NE857_00660</name>
</gene>
<dbReference type="Gene3D" id="3.40.50.720">
    <property type="entry name" value="NAD(P)-binding Rossmann-like Domain"/>
    <property type="match status" value="1"/>
</dbReference>
<organism evidence="2 3">
    <name type="scientific">Nocardiopsis exhalans</name>
    <dbReference type="NCBI Taxonomy" id="163604"/>
    <lineage>
        <taxon>Bacteria</taxon>
        <taxon>Bacillati</taxon>
        <taxon>Actinomycetota</taxon>
        <taxon>Actinomycetes</taxon>
        <taxon>Streptosporangiales</taxon>
        <taxon>Nocardiopsidaceae</taxon>
        <taxon>Nocardiopsis</taxon>
    </lineage>
</organism>
<dbReference type="RefSeq" id="WP_254419327.1">
    <property type="nucleotide sequence ID" value="NZ_BAAAJB010000093.1"/>
</dbReference>
<dbReference type="PANTHER" id="PTHR43162">
    <property type="match status" value="1"/>
</dbReference>
<evidence type="ECO:0000313" key="2">
    <source>
        <dbReference type="EMBL" id="USY20219.1"/>
    </source>
</evidence>
<name>A0ABY5D792_9ACTN</name>
<accession>A0ABY5D792</accession>